<gene>
    <name evidence="10" type="ORF">OSB1V03_LOCUS3257</name>
</gene>
<reference evidence="10" key="1">
    <citation type="submission" date="2020-11" db="EMBL/GenBank/DDBJ databases">
        <authorList>
            <person name="Tran Van P."/>
        </authorList>
    </citation>
    <scope>NUCLEOTIDE SEQUENCE</scope>
</reference>
<evidence type="ECO:0000256" key="4">
    <source>
        <dbReference type="ARBA" id="ARBA00022448"/>
    </source>
</evidence>
<evidence type="ECO:0000256" key="5">
    <source>
        <dbReference type="ARBA" id="ARBA00022927"/>
    </source>
</evidence>
<dbReference type="GO" id="GO:0005829">
    <property type="term" value="C:cytosol"/>
    <property type="evidence" value="ECO:0007669"/>
    <property type="project" value="GOC"/>
</dbReference>
<keyword evidence="5" id="KW-0653">Protein transport</keyword>
<dbReference type="PANTHER" id="PTHR12965">
    <property type="entry name" value="VACUOLAR PROTEIN SORTING 54"/>
    <property type="match status" value="1"/>
</dbReference>
<feature type="non-terminal residue" evidence="10">
    <location>
        <position position="1"/>
    </location>
</feature>
<dbReference type="Pfam" id="PF07928">
    <property type="entry name" value="Vps54"/>
    <property type="match status" value="1"/>
</dbReference>
<dbReference type="OrthoDB" id="10259024at2759"/>
<dbReference type="Gene3D" id="6.10.250.860">
    <property type="match status" value="1"/>
</dbReference>
<evidence type="ECO:0000256" key="2">
    <source>
        <dbReference type="ARBA" id="ARBA00009150"/>
    </source>
</evidence>
<comment type="subcellular location">
    <subcellularLocation>
        <location evidence="1">Golgi apparatus</location>
        <location evidence="1">trans-Golgi network</location>
    </subcellularLocation>
</comment>
<dbReference type="GO" id="GO:0015031">
    <property type="term" value="P:protein transport"/>
    <property type="evidence" value="ECO:0007669"/>
    <property type="project" value="UniProtKB-KW"/>
</dbReference>
<proteinExistence type="inferred from homology"/>
<dbReference type="EMBL" id="CAJPIZ010001287">
    <property type="protein sequence ID" value="CAG2103224.1"/>
    <property type="molecule type" value="Genomic_DNA"/>
</dbReference>
<comment type="similarity">
    <text evidence="2">Belongs to the VPS54 family.</text>
</comment>
<evidence type="ECO:0000259" key="9">
    <source>
        <dbReference type="Pfam" id="PF10475"/>
    </source>
</evidence>
<keyword evidence="4" id="KW-0813">Transport</keyword>
<keyword evidence="11" id="KW-1185">Reference proteome</keyword>
<evidence type="ECO:0000256" key="3">
    <source>
        <dbReference type="ARBA" id="ARBA00017665"/>
    </source>
</evidence>
<name>A0A7R9KH80_9ACAR</name>
<evidence type="ECO:0000313" key="11">
    <source>
        <dbReference type="Proteomes" id="UP000759131"/>
    </source>
</evidence>
<dbReference type="InterPro" id="IPR019515">
    <property type="entry name" value="VPS54_N"/>
</dbReference>
<dbReference type="Pfam" id="PF10475">
    <property type="entry name" value="Vps54_N"/>
    <property type="match status" value="1"/>
</dbReference>
<protein>
    <recommendedName>
        <fullName evidence="3">Vacuolar protein sorting-associated protein 54</fullName>
    </recommendedName>
</protein>
<evidence type="ECO:0000256" key="1">
    <source>
        <dbReference type="ARBA" id="ARBA00004601"/>
    </source>
</evidence>
<dbReference type="Proteomes" id="UP000759131">
    <property type="component" value="Unassembled WGS sequence"/>
</dbReference>
<dbReference type="PANTHER" id="PTHR12965:SF0">
    <property type="entry name" value="VACUOLAR PROTEIN SORTING-ASSOCIATED PROTEIN 54"/>
    <property type="match status" value="1"/>
</dbReference>
<evidence type="ECO:0000256" key="7">
    <source>
        <dbReference type="ARBA" id="ARBA00023054"/>
    </source>
</evidence>
<evidence type="ECO:0000313" key="10">
    <source>
        <dbReference type="EMBL" id="CAD7622794.1"/>
    </source>
</evidence>
<feature type="domain" description="Vacuolar protein sorting-associated protein 54 C-terminal" evidence="8">
    <location>
        <begin position="769"/>
        <end position="900"/>
    </location>
</feature>
<dbReference type="EMBL" id="OC855862">
    <property type="protein sequence ID" value="CAD7622794.1"/>
    <property type="molecule type" value="Genomic_DNA"/>
</dbReference>
<dbReference type="InterPro" id="IPR012501">
    <property type="entry name" value="Vps54_C"/>
</dbReference>
<accession>A0A7R9KH80</accession>
<dbReference type="GO" id="GO:0006896">
    <property type="term" value="P:Golgi to vacuole transport"/>
    <property type="evidence" value="ECO:0007669"/>
    <property type="project" value="TreeGrafter"/>
</dbReference>
<evidence type="ECO:0000259" key="8">
    <source>
        <dbReference type="Pfam" id="PF07928"/>
    </source>
</evidence>
<dbReference type="GO" id="GO:0019905">
    <property type="term" value="F:syntaxin binding"/>
    <property type="evidence" value="ECO:0007669"/>
    <property type="project" value="TreeGrafter"/>
</dbReference>
<keyword evidence="6" id="KW-0333">Golgi apparatus</keyword>
<dbReference type="GO" id="GO:0042147">
    <property type="term" value="P:retrograde transport, endosome to Golgi"/>
    <property type="evidence" value="ECO:0007669"/>
    <property type="project" value="InterPro"/>
</dbReference>
<keyword evidence="7" id="KW-0175">Coiled coil</keyword>
<dbReference type="AlphaFoldDB" id="A0A7R9KH80"/>
<feature type="domain" description="Vacuolar protein sorting-associated protein 54 N-terminal" evidence="9">
    <location>
        <begin position="301"/>
        <end position="521"/>
    </location>
</feature>
<organism evidence="10">
    <name type="scientific">Medioppia subpectinata</name>
    <dbReference type="NCBI Taxonomy" id="1979941"/>
    <lineage>
        <taxon>Eukaryota</taxon>
        <taxon>Metazoa</taxon>
        <taxon>Ecdysozoa</taxon>
        <taxon>Arthropoda</taxon>
        <taxon>Chelicerata</taxon>
        <taxon>Arachnida</taxon>
        <taxon>Acari</taxon>
        <taxon>Acariformes</taxon>
        <taxon>Sarcoptiformes</taxon>
        <taxon>Oribatida</taxon>
        <taxon>Brachypylina</taxon>
        <taxon>Oppioidea</taxon>
        <taxon>Oppiidae</taxon>
        <taxon>Medioppia</taxon>
    </lineage>
</organism>
<dbReference type="Gene3D" id="1.20.1280.130">
    <property type="match status" value="1"/>
</dbReference>
<dbReference type="InterPro" id="IPR039745">
    <property type="entry name" value="Vps54"/>
</dbReference>
<evidence type="ECO:0000256" key="6">
    <source>
        <dbReference type="ARBA" id="ARBA00023034"/>
    </source>
</evidence>
<sequence length="1007" mass="115760">MNGEMTSHKTNGLVVAKEAANTCWKRCSLCVDNHHVFDTADQFCQHLRDIHSTREGGSHVCRYGSNGICSSLPVEGVSDRDYESHIVKCHVLPIQTKSGQLSHKVLTENGKQVLSDEKRFQRQSVPKRSPFPLPSNSDLFESNVYLTDNRMEGKPNVISDSLQTWSVYSSSQNLASVLNDPSKARSYYETIFTKEWGNHFIDTQTVPQSPFHPKISHSHFDQYIRKVLKRNRRQRLRSRSESLSLQTQSQTRSADTFVPKIFFSTDFNLENIDTFKTVLSFCTNKEVLTSCPTSPTKWNPMAKEAMKELQRNFSEYLDIVEENLAKQISLKSKNFFQVMSTMDTVMEQLKRTIKEVTLLRKKCHRLETCLIEPSLKNIKLTKCRTNTKDVYNKIHLMATVHQTQPTIQLLLSTLDFVGALDLISTSQEVVAQELCGVHSFRHLKLQLMEIEKVIDQMMNEEFIKYLTAEWNRPFDDNDDHHLMDEEKLLSIIYGMVRLQRFNFVDAFREEANTAIKAGVKQTVIETLCSEDNIEVGQRFDGSLFDQLRVLEFSKWIILLDKVFDNLLKCLKRINTVYNVMSNGLNAVTERTYSENKRMDLETSVGETSVDAIKILLESDGIELSTNLKESLCCICDYAHNRCAHVVESRAKDGGLDRLTASEFVRLNQSIERFSDKCQHICGRRSPNLKLVLQTQANKFATKFHDERKKRINSLLDIEQWKSVDSVSHEFQDLVNQLVERRYEFDENKRNTKASEEKTEKLKSFVVVKEQKFVVVNVVIVLIKTLIEYCECAQQIKSLSPDLLTRLLDILKLFNSRTAQLVLGAGALQVAGLKTITARKLIISSRCLQLVVIFIPIVRSHFESLLPAKNQSMCKHFDEIIRLYSEHIIKIPEKVSTVVREIAESQLSKWVAKAPVPSPPFQAISQHLMRLHDNIQDSLPANDLLRLFQQIHNTFKEVLRTHLERHQIQKDGGPQHGLVTQEMTFYTQNLCKLSIGKQLNLSNDDLWS</sequence>
<dbReference type="GO" id="GO:0000938">
    <property type="term" value="C:GARP complex"/>
    <property type="evidence" value="ECO:0007669"/>
    <property type="project" value="InterPro"/>
</dbReference>